<keyword evidence="2" id="KW-1185">Reference proteome</keyword>
<dbReference type="EnsemblMetazoa" id="GPAI029391-RA">
    <property type="protein sequence ID" value="GPAI029391-PA"/>
    <property type="gene ID" value="GPAI029391"/>
</dbReference>
<evidence type="ECO:0000313" key="2">
    <source>
        <dbReference type="Proteomes" id="UP000092445"/>
    </source>
</evidence>
<evidence type="ECO:0000313" key="1">
    <source>
        <dbReference type="EnsemblMetazoa" id="GPAI029391-PA"/>
    </source>
</evidence>
<name>A0A1A9ZZ22_GLOPL</name>
<reference evidence="1" key="2">
    <citation type="submission" date="2020-05" db="UniProtKB">
        <authorList>
            <consortium name="EnsemblMetazoa"/>
        </authorList>
    </citation>
    <scope>IDENTIFICATION</scope>
    <source>
        <strain evidence="1">IAEA</strain>
    </source>
</reference>
<proteinExistence type="predicted"/>
<accession>A0A1A9ZZ22</accession>
<protein>
    <submittedName>
        <fullName evidence="1">Uncharacterized protein</fullName>
    </submittedName>
</protein>
<dbReference type="Proteomes" id="UP000092445">
    <property type="component" value="Unassembled WGS sequence"/>
</dbReference>
<sequence>MFQPCAYSCGAASLQLPLGRKNYLSLNSNKASVISYACAGGPVQRSSEISAYCLNNIFSCNIFRTTHCWFARLSGGNEYICSYSGEMHRQSKNLLIPEKEENFAIFFFVKLKAQLMLRVDASFVHKSTEISGTLSVLFMIQERRSAILSDDSPAA</sequence>
<organism evidence="1 2">
    <name type="scientific">Glossina pallidipes</name>
    <name type="common">Tsetse fly</name>
    <dbReference type="NCBI Taxonomy" id="7398"/>
    <lineage>
        <taxon>Eukaryota</taxon>
        <taxon>Metazoa</taxon>
        <taxon>Ecdysozoa</taxon>
        <taxon>Arthropoda</taxon>
        <taxon>Hexapoda</taxon>
        <taxon>Insecta</taxon>
        <taxon>Pterygota</taxon>
        <taxon>Neoptera</taxon>
        <taxon>Endopterygota</taxon>
        <taxon>Diptera</taxon>
        <taxon>Brachycera</taxon>
        <taxon>Muscomorpha</taxon>
        <taxon>Hippoboscoidea</taxon>
        <taxon>Glossinidae</taxon>
        <taxon>Glossina</taxon>
    </lineage>
</organism>
<reference evidence="2" key="1">
    <citation type="submission" date="2014-03" db="EMBL/GenBank/DDBJ databases">
        <authorList>
            <person name="Aksoy S."/>
            <person name="Warren W."/>
            <person name="Wilson R.K."/>
        </authorList>
    </citation>
    <scope>NUCLEOTIDE SEQUENCE [LARGE SCALE GENOMIC DNA]</scope>
    <source>
        <strain evidence="2">IAEA</strain>
    </source>
</reference>
<dbReference type="AlphaFoldDB" id="A0A1A9ZZ22"/>
<dbReference type="VEuPathDB" id="VectorBase:GPAI029391"/>